<evidence type="ECO:0000313" key="2">
    <source>
        <dbReference type="EMBL" id="TFU05607.1"/>
    </source>
</evidence>
<name>A0A4Y9EPQ7_9SPHN</name>
<keyword evidence="1" id="KW-0812">Transmembrane</keyword>
<feature type="transmembrane region" description="Helical" evidence="1">
    <location>
        <begin position="20"/>
        <end position="38"/>
    </location>
</feature>
<keyword evidence="1" id="KW-1133">Transmembrane helix</keyword>
<evidence type="ECO:0000313" key="3">
    <source>
        <dbReference type="Proteomes" id="UP000297737"/>
    </source>
</evidence>
<dbReference type="Proteomes" id="UP000297737">
    <property type="component" value="Unassembled WGS sequence"/>
</dbReference>
<keyword evidence="3" id="KW-1185">Reference proteome</keyword>
<accession>A0A4Y9EPQ7</accession>
<gene>
    <name evidence="2" type="ORF">EUV02_00795</name>
</gene>
<feature type="transmembrane region" description="Helical" evidence="1">
    <location>
        <begin position="105"/>
        <end position="138"/>
    </location>
</feature>
<feature type="transmembrane region" description="Helical" evidence="1">
    <location>
        <begin position="236"/>
        <end position="256"/>
    </location>
</feature>
<feature type="transmembrane region" description="Helical" evidence="1">
    <location>
        <begin position="150"/>
        <end position="181"/>
    </location>
</feature>
<dbReference type="OrthoDB" id="7193287at2"/>
<dbReference type="EMBL" id="SIHO01000001">
    <property type="protein sequence ID" value="TFU05607.1"/>
    <property type="molecule type" value="Genomic_DNA"/>
</dbReference>
<feature type="transmembrane region" description="Helical" evidence="1">
    <location>
        <begin position="58"/>
        <end position="84"/>
    </location>
</feature>
<reference evidence="2 3" key="1">
    <citation type="submission" date="2019-02" db="EMBL/GenBank/DDBJ databases">
        <title>Polymorphobacter sp. isolated from the lake at the Tibet of China.</title>
        <authorList>
            <person name="Li A."/>
        </authorList>
    </citation>
    <scope>NUCLEOTIDE SEQUENCE [LARGE SCALE GENOMIC DNA]</scope>
    <source>
        <strain evidence="2 3">DJ1R-1</strain>
    </source>
</reference>
<comment type="caution">
    <text evidence="2">The sequence shown here is derived from an EMBL/GenBank/DDBJ whole genome shotgun (WGS) entry which is preliminary data.</text>
</comment>
<evidence type="ECO:0000256" key="1">
    <source>
        <dbReference type="SAM" id="Phobius"/>
    </source>
</evidence>
<sequence length="275" mass="29041">MTFSVGSVWRATHAVVRRDWQIYAVVLAAFSVLPALVLRMTVQMPSLDHPEVRLGVAGWSFLIVNYVLALIGTLTVAALAGATAELRGQSVGTVLAGTVKPMMKLLAASLLALLIMTVAFTAIGFALGLLAGIVGILSGVKLPDTQSAGWVLFLILIFTAFIGVELYVVLRLSALPGIALFERIGIKASLRRTWRMTRGHMLTLLALALIYIVAAVPIVALVYLGTQKFGPPTGSLPAFVVAALLLLPGLVLSTYFSAAMGVVYRLLAGAEVEAA</sequence>
<organism evidence="2 3">
    <name type="scientific">Glacieibacterium arshaanense</name>
    <dbReference type="NCBI Taxonomy" id="2511025"/>
    <lineage>
        <taxon>Bacteria</taxon>
        <taxon>Pseudomonadati</taxon>
        <taxon>Pseudomonadota</taxon>
        <taxon>Alphaproteobacteria</taxon>
        <taxon>Sphingomonadales</taxon>
        <taxon>Sphingosinicellaceae</taxon>
        <taxon>Glacieibacterium</taxon>
    </lineage>
</organism>
<protein>
    <recommendedName>
        <fullName evidence="4">Glycerophosphoryl diester phosphodiesterase membrane domain-containing protein</fullName>
    </recommendedName>
</protein>
<proteinExistence type="predicted"/>
<feature type="transmembrane region" description="Helical" evidence="1">
    <location>
        <begin position="202"/>
        <end position="224"/>
    </location>
</feature>
<keyword evidence="1" id="KW-0472">Membrane</keyword>
<dbReference type="RefSeq" id="WP_135244332.1">
    <property type="nucleotide sequence ID" value="NZ_SIHO01000001.1"/>
</dbReference>
<evidence type="ECO:0008006" key="4">
    <source>
        <dbReference type="Google" id="ProtNLM"/>
    </source>
</evidence>
<dbReference type="AlphaFoldDB" id="A0A4Y9EPQ7"/>